<dbReference type="GO" id="GO:0016042">
    <property type="term" value="P:lipid catabolic process"/>
    <property type="evidence" value="ECO:0007669"/>
    <property type="project" value="UniProtKB-UniRule"/>
</dbReference>
<dbReference type="Gene3D" id="3.40.1090.10">
    <property type="entry name" value="Cytosolic phospholipase A2 catalytic domain"/>
    <property type="match status" value="2"/>
</dbReference>
<dbReference type="Proteomes" id="UP000318554">
    <property type="component" value="Unassembled WGS sequence"/>
</dbReference>
<evidence type="ECO:0000256" key="3">
    <source>
        <dbReference type="ARBA" id="ARBA00023098"/>
    </source>
</evidence>
<feature type="region of interest" description="Disordered" evidence="5">
    <location>
        <begin position="56"/>
        <end position="82"/>
    </location>
</feature>
<keyword evidence="1 4" id="KW-0378">Hydrolase</keyword>
<comment type="caution">
    <text evidence="4">Lacks conserved residue(s) required for the propagation of feature annotation.</text>
</comment>
<feature type="domain" description="PNPLA" evidence="6">
    <location>
        <begin position="85"/>
        <end position="245"/>
    </location>
</feature>
<evidence type="ECO:0000259" key="6">
    <source>
        <dbReference type="PROSITE" id="PS51635"/>
    </source>
</evidence>
<name>A0A554WHD7_9BURK</name>
<dbReference type="Pfam" id="PF01734">
    <property type="entry name" value="Patatin"/>
    <property type="match status" value="1"/>
</dbReference>
<organism evidence="7 8">
    <name type="scientific">Tepidimonas aquatica</name>
    <dbReference type="NCBI Taxonomy" id="247482"/>
    <lineage>
        <taxon>Bacteria</taxon>
        <taxon>Pseudomonadati</taxon>
        <taxon>Pseudomonadota</taxon>
        <taxon>Betaproteobacteria</taxon>
        <taxon>Burkholderiales</taxon>
        <taxon>Tepidimonas</taxon>
    </lineage>
</organism>
<dbReference type="InterPro" id="IPR002641">
    <property type="entry name" value="PNPLA_dom"/>
</dbReference>
<evidence type="ECO:0000256" key="1">
    <source>
        <dbReference type="ARBA" id="ARBA00022801"/>
    </source>
</evidence>
<dbReference type="PROSITE" id="PS51635">
    <property type="entry name" value="PNPLA"/>
    <property type="match status" value="1"/>
</dbReference>
<dbReference type="SUPFAM" id="SSF52151">
    <property type="entry name" value="FabD/lysophospholipase-like"/>
    <property type="match status" value="1"/>
</dbReference>
<dbReference type="EMBL" id="VJNA01000025">
    <property type="protein sequence ID" value="TSE23000.1"/>
    <property type="molecule type" value="Genomic_DNA"/>
</dbReference>
<evidence type="ECO:0000256" key="4">
    <source>
        <dbReference type="PROSITE-ProRule" id="PRU01161"/>
    </source>
</evidence>
<accession>A0A554WHD7</accession>
<dbReference type="PANTHER" id="PTHR14226">
    <property type="entry name" value="NEUROPATHY TARGET ESTERASE/SWISS CHEESE D.MELANOGASTER"/>
    <property type="match status" value="1"/>
</dbReference>
<dbReference type="CDD" id="cd07205">
    <property type="entry name" value="Pat_PNPLA6_PNPLA7_NTE1_like"/>
    <property type="match status" value="1"/>
</dbReference>
<feature type="compositionally biased region" description="Pro residues" evidence="5">
    <location>
        <begin position="56"/>
        <end position="80"/>
    </location>
</feature>
<sequence>MVVAGGLSLDGIISQMRIVPIMKVIDQASLVDRGRRRILGAAAAALWLAGCATPPPSPPLQLPQPPAPAPEPPAPPPTRPPRVGLALGGGAARGFAHVGVIQVLQREGIRPDLVVGTSAGSLVAALYAHGMDGAALQQAALQMEEAMIADWTVPLFNRGLLRGEALARYVNQMVQGRLIEHAALPLGIVATDLVSGQGVVFRRGDTGTAVRASSAVPGVFSPVPIGGRTYVDGGLVAPVPVQQAREMGAELVIAVDISSPPQALPQTDPVRVLLQTFTIMGQSINRHLLAQADVVVRPALDGVGSADFAARERSIAAGRSAMQAALPRLRERLQALRQPLVANR</sequence>
<evidence type="ECO:0000313" key="8">
    <source>
        <dbReference type="Proteomes" id="UP000318554"/>
    </source>
</evidence>
<feature type="short sequence motif" description="DGA/G" evidence="4">
    <location>
        <begin position="232"/>
        <end position="234"/>
    </location>
</feature>
<keyword evidence="8" id="KW-1185">Reference proteome</keyword>
<feature type="active site" description="Nucleophile" evidence="4">
    <location>
        <position position="118"/>
    </location>
</feature>
<protein>
    <submittedName>
        <fullName evidence="7">Putative NTE family protein</fullName>
    </submittedName>
</protein>
<evidence type="ECO:0000256" key="2">
    <source>
        <dbReference type="ARBA" id="ARBA00022963"/>
    </source>
</evidence>
<feature type="short sequence motif" description="GXSXG" evidence="4">
    <location>
        <begin position="116"/>
        <end position="120"/>
    </location>
</feature>
<reference evidence="7 8" key="1">
    <citation type="submission" date="2019-07" db="EMBL/GenBank/DDBJ databases">
        <title>Tepidimonas aquatica CLN-1 draft genome.</title>
        <authorList>
            <person name="Da Costa M.S."/>
            <person name="Froufe H.J.C."/>
            <person name="Egas C."/>
            <person name="Albuquerque L."/>
        </authorList>
    </citation>
    <scope>NUCLEOTIDE SEQUENCE [LARGE SCALE GENOMIC DNA]</scope>
    <source>
        <strain evidence="7 8">CLN-1</strain>
    </source>
</reference>
<feature type="active site" description="Proton acceptor" evidence="4">
    <location>
        <position position="232"/>
    </location>
</feature>
<dbReference type="InterPro" id="IPR050301">
    <property type="entry name" value="NTE"/>
</dbReference>
<dbReference type="PANTHER" id="PTHR14226:SF29">
    <property type="entry name" value="NEUROPATHY TARGET ESTERASE SWS"/>
    <property type="match status" value="1"/>
</dbReference>
<gene>
    <name evidence="7" type="ORF">Taqua_01927</name>
</gene>
<proteinExistence type="predicted"/>
<evidence type="ECO:0000313" key="7">
    <source>
        <dbReference type="EMBL" id="TSE23000.1"/>
    </source>
</evidence>
<evidence type="ECO:0000256" key="5">
    <source>
        <dbReference type="SAM" id="MobiDB-lite"/>
    </source>
</evidence>
<keyword evidence="2 4" id="KW-0442">Lipid degradation</keyword>
<keyword evidence="3 4" id="KW-0443">Lipid metabolism</keyword>
<dbReference type="AlphaFoldDB" id="A0A554WHD7"/>
<comment type="caution">
    <text evidence="7">The sequence shown here is derived from an EMBL/GenBank/DDBJ whole genome shotgun (WGS) entry which is preliminary data.</text>
</comment>
<dbReference type="GO" id="GO:0016787">
    <property type="term" value="F:hydrolase activity"/>
    <property type="evidence" value="ECO:0007669"/>
    <property type="project" value="UniProtKB-UniRule"/>
</dbReference>
<dbReference type="InterPro" id="IPR016035">
    <property type="entry name" value="Acyl_Trfase/lysoPLipase"/>
</dbReference>